<dbReference type="InterPro" id="IPR036737">
    <property type="entry name" value="OmpA-like_sf"/>
</dbReference>
<feature type="domain" description="OmpA-like" evidence="7">
    <location>
        <begin position="524"/>
        <end position="639"/>
    </location>
</feature>
<evidence type="ECO:0000256" key="4">
    <source>
        <dbReference type="PROSITE-ProRule" id="PRU00339"/>
    </source>
</evidence>
<comment type="subcellular location">
    <subcellularLocation>
        <location evidence="1">Cell outer membrane</location>
    </subcellularLocation>
</comment>
<dbReference type="CDD" id="cd07185">
    <property type="entry name" value="OmpA_C-like"/>
    <property type="match status" value="1"/>
</dbReference>
<gene>
    <name evidence="8" type="ORF">SAMN05660236_3896</name>
</gene>
<dbReference type="PROSITE" id="PS50005">
    <property type="entry name" value="TPR"/>
    <property type="match status" value="2"/>
</dbReference>
<feature type="repeat" description="TPR" evidence="4">
    <location>
        <begin position="100"/>
        <end position="133"/>
    </location>
</feature>
<dbReference type="InterPro" id="IPR019734">
    <property type="entry name" value="TPR_rpt"/>
</dbReference>
<sequence length="639" mass="72102">MNRLLILFFILVALPAIAQVQLSTKSKKAIELYMQADNYRVRGQFAQAISLLNQAIDKDEDFVEAYYRLGLVYMNMKNYTDALKNFEKGLSLTNDLRKQKVFWYDMGECYVSIGEYEKAMKVLSAFVNNETQNKPKIDRATVLFKSAEFAYKNKDNASPYKQKPLSDTVNCYVMQYFPVLTADQQQLIFTRRVSNDPNADEDLVISKKNSQGKWTTPVSISKNINTRLNEGTCAISADGRNLIFTSCIGREGIGSCDLYESKKIGDDWTEPKNLGPNVNSVAWESQPTLSADGRTLYFVSDRRAGFGRRDIWVSTQDDAGKWMKAVNVGKPINSAFDEISPFIHANNKTLYFASNGLPGFGGYDLFSVDKDSAGWSAPKNIGAPINTHEDQFSLFITADGNKGYYSQEESVGAGATRSRIFELLIPEESQVKYRSNYVSGVVRDKKTRQVLAAKIELINISKNEVESLVESDSVTGEYLIVLTQGADYALYINKKHYLFKSLHFNYSESFNLEPIVLDVDLEKASIGSTVVLNNIFFDVDKYELKDNSITELRKIIRFLTENPEIRVEIGGHTDNSGSTIYNKQLSEKRALSVYNYLIANGVLKSRLTPKGYGPDQPIAPNDTEPSRKLNRRIEFKIIK</sequence>
<dbReference type="PROSITE" id="PS01068">
    <property type="entry name" value="OMPA_1"/>
    <property type="match status" value="1"/>
</dbReference>
<dbReference type="SUPFAM" id="SSF82171">
    <property type="entry name" value="DPP6 N-terminal domain-like"/>
    <property type="match status" value="1"/>
</dbReference>
<dbReference type="SMART" id="SM00028">
    <property type="entry name" value="TPR"/>
    <property type="match status" value="3"/>
</dbReference>
<dbReference type="InterPro" id="IPR011042">
    <property type="entry name" value="6-blade_b-propeller_TolB-like"/>
</dbReference>
<dbReference type="Pfam" id="PF07676">
    <property type="entry name" value="PD40"/>
    <property type="match status" value="3"/>
</dbReference>
<dbReference type="PANTHER" id="PTHR30329">
    <property type="entry name" value="STATOR ELEMENT OF FLAGELLAR MOTOR COMPLEX"/>
    <property type="match status" value="1"/>
</dbReference>
<evidence type="ECO:0000256" key="3">
    <source>
        <dbReference type="ARBA" id="ARBA00023237"/>
    </source>
</evidence>
<organism evidence="8 9">
    <name type="scientific">Ohtaekwangia koreensis</name>
    <dbReference type="NCBI Taxonomy" id="688867"/>
    <lineage>
        <taxon>Bacteria</taxon>
        <taxon>Pseudomonadati</taxon>
        <taxon>Bacteroidota</taxon>
        <taxon>Cytophagia</taxon>
        <taxon>Cytophagales</taxon>
        <taxon>Fulvivirgaceae</taxon>
        <taxon>Ohtaekwangia</taxon>
    </lineage>
</organism>
<evidence type="ECO:0000256" key="1">
    <source>
        <dbReference type="ARBA" id="ARBA00004442"/>
    </source>
</evidence>
<reference evidence="8 9" key="1">
    <citation type="submission" date="2017-02" db="EMBL/GenBank/DDBJ databases">
        <authorList>
            <person name="Peterson S.W."/>
        </authorList>
    </citation>
    <scope>NUCLEOTIDE SEQUENCE [LARGE SCALE GENOMIC DNA]</scope>
    <source>
        <strain evidence="8 9">DSM 25262</strain>
    </source>
</reference>
<keyword evidence="4" id="KW-0802">TPR repeat</keyword>
<dbReference type="OrthoDB" id="9809364at2"/>
<dbReference type="Gene3D" id="1.25.40.10">
    <property type="entry name" value="Tetratricopeptide repeat domain"/>
    <property type="match status" value="1"/>
</dbReference>
<dbReference type="InterPro" id="IPR011659">
    <property type="entry name" value="WD40"/>
</dbReference>
<dbReference type="SUPFAM" id="SSF48452">
    <property type="entry name" value="TPR-like"/>
    <property type="match status" value="1"/>
</dbReference>
<dbReference type="STRING" id="688867.SAMN05660236_3896"/>
<dbReference type="PROSITE" id="PS51123">
    <property type="entry name" value="OMPA_2"/>
    <property type="match status" value="1"/>
</dbReference>
<feature type="chain" id="PRO_5012346268" evidence="6">
    <location>
        <begin position="19"/>
        <end position="639"/>
    </location>
</feature>
<dbReference type="AlphaFoldDB" id="A0A1T5LTN0"/>
<dbReference type="EMBL" id="FUZU01000002">
    <property type="protein sequence ID" value="SKC79254.1"/>
    <property type="molecule type" value="Genomic_DNA"/>
</dbReference>
<keyword evidence="2 5" id="KW-0472">Membrane</keyword>
<dbReference type="GO" id="GO:0009279">
    <property type="term" value="C:cell outer membrane"/>
    <property type="evidence" value="ECO:0007669"/>
    <property type="project" value="UniProtKB-SubCell"/>
</dbReference>
<keyword evidence="9" id="KW-1185">Reference proteome</keyword>
<keyword evidence="6" id="KW-0732">Signal</keyword>
<feature type="signal peptide" evidence="6">
    <location>
        <begin position="1"/>
        <end position="18"/>
    </location>
</feature>
<dbReference type="InterPro" id="IPR006665">
    <property type="entry name" value="OmpA-like"/>
</dbReference>
<dbReference type="Gene3D" id="3.30.1330.60">
    <property type="entry name" value="OmpA-like domain"/>
    <property type="match status" value="1"/>
</dbReference>
<protein>
    <submittedName>
        <fullName evidence="8">Tetratricopeptide repeat-containing protein</fullName>
    </submittedName>
</protein>
<dbReference type="Pfam" id="PF00691">
    <property type="entry name" value="OmpA"/>
    <property type="match status" value="1"/>
</dbReference>
<keyword evidence="3" id="KW-0998">Cell outer membrane</keyword>
<evidence type="ECO:0000256" key="2">
    <source>
        <dbReference type="ARBA" id="ARBA00023136"/>
    </source>
</evidence>
<evidence type="ECO:0000256" key="6">
    <source>
        <dbReference type="SAM" id="SignalP"/>
    </source>
</evidence>
<name>A0A1T5LTN0_9BACT</name>
<evidence type="ECO:0000313" key="8">
    <source>
        <dbReference type="EMBL" id="SKC79254.1"/>
    </source>
</evidence>
<evidence type="ECO:0000259" key="7">
    <source>
        <dbReference type="PROSITE" id="PS51123"/>
    </source>
</evidence>
<proteinExistence type="predicted"/>
<evidence type="ECO:0000256" key="5">
    <source>
        <dbReference type="PROSITE-ProRule" id="PRU00473"/>
    </source>
</evidence>
<feature type="repeat" description="TPR" evidence="4">
    <location>
        <begin position="63"/>
        <end position="96"/>
    </location>
</feature>
<accession>A0A1T5LTN0</accession>
<evidence type="ECO:0000313" key="9">
    <source>
        <dbReference type="Proteomes" id="UP000190961"/>
    </source>
</evidence>
<dbReference type="Pfam" id="PF13414">
    <property type="entry name" value="TPR_11"/>
    <property type="match status" value="1"/>
</dbReference>
<dbReference type="PROSITE" id="PS50293">
    <property type="entry name" value="TPR_REGION"/>
    <property type="match status" value="1"/>
</dbReference>
<dbReference type="InterPro" id="IPR006690">
    <property type="entry name" value="OMPA-like_CS"/>
</dbReference>
<dbReference type="PRINTS" id="PR01021">
    <property type="entry name" value="OMPADOMAIN"/>
</dbReference>
<dbReference type="RefSeq" id="WP_079688404.1">
    <property type="nucleotide sequence ID" value="NZ_FUZU01000002.1"/>
</dbReference>
<dbReference type="InterPro" id="IPR050330">
    <property type="entry name" value="Bact_OuterMem_StrucFunc"/>
</dbReference>
<dbReference type="PANTHER" id="PTHR30329:SF21">
    <property type="entry name" value="LIPOPROTEIN YIAD-RELATED"/>
    <property type="match status" value="1"/>
</dbReference>
<dbReference type="InterPro" id="IPR011990">
    <property type="entry name" value="TPR-like_helical_dom_sf"/>
</dbReference>
<dbReference type="InterPro" id="IPR006664">
    <property type="entry name" value="OMP_bac"/>
</dbReference>
<dbReference type="SUPFAM" id="SSF103088">
    <property type="entry name" value="OmpA-like"/>
    <property type="match status" value="1"/>
</dbReference>
<dbReference type="Proteomes" id="UP000190961">
    <property type="component" value="Unassembled WGS sequence"/>
</dbReference>
<dbReference type="Gene3D" id="2.120.10.30">
    <property type="entry name" value="TolB, C-terminal domain"/>
    <property type="match status" value="1"/>
</dbReference>